<dbReference type="EMBL" id="VUJU01002056">
    <property type="protein sequence ID" value="KAF0762741.1"/>
    <property type="molecule type" value="Genomic_DNA"/>
</dbReference>
<feature type="region of interest" description="Disordered" evidence="1">
    <location>
        <begin position="143"/>
        <end position="170"/>
    </location>
</feature>
<feature type="non-terminal residue" evidence="2">
    <location>
        <position position="1"/>
    </location>
</feature>
<gene>
    <name evidence="2" type="ORF">FWK35_00005571</name>
</gene>
<keyword evidence="3" id="KW-1185">Reference proteome</keyword>
<organism evidence="2 3">
    <name type="scientific">Aphis craccivora</name>
    <name type="common">Cowpea aphid</name>
    <dbReference type="NCBI Taxonomy" id="307492"/>
    <lineage>
        <taxon>Eukaryota</taxon>
        <taxon>Metazoa</taxon>
        <taxon>Ecdysozoa</taxon>
        <taxon>Arthropoda</taxon>
        <taxon>Hexapoda</taxon>
        <taxon>Insecta</taxon>
        <taxon>Pterygota</taxon>
        <taxon>Neoptera</taxon>
        <taxon>Paraneoptera</taxon>
        <taxon>Hemiptera</taxon>
        <taxon>Sternorrhyncha</taxon>
        <taxon>Aphidomorpha</taxon>
        <taxon>Aphidoidea</taxon>
        <taxon>Aphididae</taxon>
        <taxon>Aphidini</taxon>
        <taxon>Aphis</taxon>
        <taxon>Aphis</taxon>
    </lineage>
</organism>
<proteinExistence type="predicted"/>
<evidence type="ECO:0000256" key="1">
    <source>
        <dbReference type="SAM" id="MobiDB-lite"/>
    </source>
</evidence>
<accession>A0A6G0YY57</accession>
<protein>
    <submittedName>
        <fullName evidence="2">Uncharacterized protein</fullName>
    </submittedName>
</protein>
<reference evidence="2 3" key="1">
    <citation type="submission" date="2019-08" db="EMBL/GenBank/DDBJ databases">
        <title>Whole genome of Aphis craccivora.</title>
        <authorList>
            <person name="Voronova N.V."/>
            <person name="Shulinski R.S."/>
            <person name="Bandarenka Y.V."/>
            <person name="Zhorov D.G."/>
            <person name="Warner D."/>
        </authorList>
    </citation>
    <scope>NUCLEOTIDE SEQUENCE [LARGE SCALE GENOMIC DNA]</scope>
    <source>
        <strain evidence="2">180601</strain>
        <tissue evidence="2">Whole Body</tissue>
    </source>
</reference>
<evidence type="ECO:0000313" key="2">
    <source>
        <dbReference type="EMBL" id="KAF0762741.1"/>
    </source>
</evidence>
<comment type="caution">
    <text evidence="2">The sequence shown here is derived from an EMBL/GenBank/DDBJ whole genome shotgun (WGS) entry which is preliminary data.</text>
</comment>
<dbReference type="Proteomes" id="UP000478052">
    <property type="component" value="Unassembled WGS sequence"/>
</dbReference>
<sequence length="233" mass="26316">FNTDSVGDKSIQIDDFHKEITISKTDDQLMLNDQQDSVNFNTDSVGDKSINIDDFCEEITISKAEDRLMFDDQQDSVNFNTDSVGDKSSYELKNSSNEIGNTNLILKDVPQNGTNLDVTENNALFTETNYFEEAATSNYNEQLRFDDQPNSNHTDCNDPSGNDQPEEVTTGKFKQHIRMDFQSFINSIDFPSLKLFGLGKVSSPVKKAVTKSIGELKRSRNTWYNDGFRIAVD</sequence>
<feature type="compositionally biased region" description="Polar residues" evidence="1">
    <location>
        <begin position="148"/>
        <end position="163"/>
    </location>
</feature>
<evidence type="ECO:0000313" key="3">
    <source>
        <dbReference type="Proteomes" id="UP000478052"/>
    </source>
</evidence>
<dbReference type="AlphaFoldDB" id="A0A6G0YY57"/>
<name>A0A6G0YY57_APHCR</name>